<comment type="cofactor">
    <cofactor evidence="1 12 15">
        <name>Mg(2+)</name>
        <dbReference type="ChEBI" id="CHEBI:18420"/>
    </cofactor>
</comment>
<evidence type="ECO:0000256" key="13">
    <source>
        <dbReference type="PIRSR" id="PIRSR000853-1"/>
    </source>
</evidence>
<dbReference type="PROSITE" id="PS00742">
    <property type="entry name" value="PEP_ENZYMES_2"/>
    <property type="match status" value="1"/>
</dbReference>
<dbReference type="InterPro" id="IPR008279">
    <property type="entry name" value="PEP-util_enz_mobile_dom"/>
</dbReference>
<dbReference type="NCBIfam" id="NF004531">
    <property type="entry name" value="PRK05878.1"/>
    <property type="match status" value="1"/>
</dbReference>
<proteinExistence type="inferred from homology"/>
<keyword evidence="8" id="KW-0547">Nucleotide-binding</keyword>
<keyword evidence="11 15" id="KW-0460">Magnesium</keyword>
<comment type="catalytic activity">
    <reaction evidence="12">
        <text>pyruvate + phosphate + ATP = phosphoenolpyruvate + AMP + diphosphate + H(+)</text>
        <dbReference type="Rhea" id="RHEA:10756"/>
        <dbReference type="ChEBI" id="CHEBI:15361"/>
        <dbReference type="ChEBI" id="CHEBI:15378"/>
        <dbReference type="ChEBI" id="CHEBI:30616"/>
        <dbReference type="ChEBI" id="CHEBI:33019"/>
        <dbReference type="ChEBI" id="CHEBI:43474"/>
        <dbReference type="ChEBI" id="CHEBI:58702"/>
        <dbReference type="ChEBI" id="CHEBI:456215"/>
        <dbReference type="EC" id="2.7.9.1"/>
    </reaction>
</comment>
<keyword evidence="7 15" id="KW-0479">Metal-binding</keyword>
<evidence type="ECO:0000256" key="6">
    <source>
        <dbReference type="ARBA" id="ARBA00022679"/>
    </source>
</evidence>
<dbReference type="Gene3D" id="3.30.470.20">
    <property type="entry name" value="ATP-grasp fold, B domain"/>
    <property type="match status" value="1"/>
</dbReference>
<feature type="binding site" evidence="14">
    <location>
        <position position="647"/>
    </location>
    <ligand>
        <name>substrate</name>
    </ligand>
</feature>
<feature type="domain" description="Pyruvate phosphate dikinase AMP/ATP-binding" evidence="17">
    <location>
        <begin position="22"/>
        <end position="59"/>
    </location>
</feature>
<name>A0A517PDV4_9PLAN</name>
<gene>
    <name evidence="19" type="primary">ppdK</name>
    <name evidence="19" type="ORF">CA12_36740</name>
</gene>
<evidence type="ECO:0000259" key="16">
    <source>
        <dbReference type="Pfam" id="PF00391"/>
    </source>
</evidence>
<comment type="function">
    <text evidence="2">Catalyzes the reversible phosphorylation of pyruvate and phosphate.</text>
</comment>
<dbReference type="Gene3D" id="3.30.1490.20">
    <property type="entry name" value="ATP-grasp fold, A domain"/>
    <property type="match status" value="1"/>
</dbReference>
<dbReference type="SUPFAM" id="SSF56059">
    <property type="entry name" value="Glutathione synthetase ATP-binding domain-like"/>
    <property type="match status" value="1"/>
</dbReference>
<evidence type="ECO:0000256" key="10">
    <source>
        <dbReference type="ARBA" id="ARBA00022840"/>
    </source>
</evidence>
<dbReference type="InterPro" id="IPR023151">
    <property type="entry name" value="PEP_util_CS"/>
</dbReference>
<organism evidence="19 20">
    <name type="scientific">Alienimonas californiensis</name>
    <dbReference type="NCBI Taxonomy" id="2527989"/>
    <lineage>
        <taxon>Bacteria</taxon>
        <taxon>Pseudomonadati</taxon>
        <taxon>Planctomycetota</taxon>
        <taxon>Planctomycetia</taxon>
        <taxon>Planctomycetales</taxon>
        <taxon>Planctomycetaceae</taxon>
        <taxon>Alienimonas</taxon>
    </lineage>
</organism>
<evidence type="ECO:0000256" key="14">
    <source>
        <dbReference type="PIRSR" id="PIRSR000853-2"/>
    </source>
</evidence>
<evidence type="ECO:0000259" key="17">
    <source>
        <dbReference type="Pfam" id="PF01326"/>
    </source>
</evidence>
<dbReference type="KEGG" id="acaf:CA12_36740"/>
<feature type="binding site" evidence="15">
    <location>
        <position position="779"/>
    </location>
    <ligand>
        <name>Mg(2+)</name>
        <dbReference type="ChEBI" id="CHEBI:18420"/>
    </ligand>
</feature>
<feature type="binding site" evidence="14">
    <location>
        <position position="803"/>
    </location>
    <ligand>
        <name>substrate</name>
    </ligand>
</feature>
<feature type="binding site" evidence="14">
    <location>
        <position position="593"/>
    </location>
    <ligand>
        <name>substrate</name>
    </ligand>
</feature>
<dbReference type="GO" id="GO:0016301">
    <property type="term" value="F:kinase activity"/>
    <property type="evidence" value="ECO:0007669"/>
    <property type="project" value="UniProtKB-UniRule"/>
</dbReference>
<evidence type="ECO:0000256" key="8">
    <source>
        <dbReference type="ARBA" id="ARBA00022741"/>
    </source>
</evidence>
<evidence type="ECO:0000256" key="4">
    <source>
        <dbReference type="ARBA" id="ARBA00011994"/>
    </source>
</evidence>
<dbReference type="InterPro" id="IPR000121">
    <property type="entry name" value="PEP_util_C"/>
</dbReference>
<dbReference type="Gene3D" id="3.20.20.60">
    <property type="entry name" value="Phosphoenolpyruvate-binding domains"/>
    <property type="match status" value="1"/>
</dbReference>
<dbReference type="InterPro" id="IPR015813">
    <property type="entry name" value="Pyrv/PenolPyrv_kinase-like_dom"/>
</dbReference>
<comment type="similarity">
    <text evidence="3 12">Belongs to the PEP-utilizing enzyme family.</text>
</comment>
<feature type="domain" description="PEP-utilising enzyme mobile" evidence="16">
    <location>
        <begin position="443"/>
        <end position="521"/>
    </location>
</feature>
<dbReference type="InterPro" id="IPR002192">
    <property type="entry name" value="PPDK_AMP/ATP-bd"/>
</dbReference>
<evidence type="ECO:0000256" key="12">
    <source>
        <dbReference type="PIRNR" id="PIRNR000853"/>
    </source>
</evidence>
<accession>A0A517PDV4</accession>
<dbReference type="PROSITE" id="PS00370">
    <property type="entry name" value="PEP_ENZYMES_PHOS_SITE"/>
    <property type="match status" value="1"/>
</dbReference>
<reference evidence="19 20" key="1">
    <citation type="submission" date="2019-02" db="EMBL/GenBank/DDBJ databases">
        <title>Deep-cultivation of Planctomycetes and their phenomic and genomic characterization uncovers novel biology.</title>
        <authorList>
            <person name="Wiegand S."/>
            <person name="Jogler M."/>
            <person name="Boedeker C."/>
            <person name="Pinto D."/>
            <person name="Vollmers J."/>
            <person name="Rivas-Marin E."/>
            <person name="Kohn T."/>
            <person name="Peeters S.H."/>
            <person name="Heuer A."/>
            <person name="Rast P."/>
            <person name="Oberbeckmann S."/>
            <person name="Bunk B."/>
            <person name="Jeske O."/>
            <person name="Meyerdierks A."/>
            <person name="Storesund J.E."/>
            <person name="Kallscheuer N."/>
            <person name="Luecker S."/>
            <person name="Lage O.M."/>
            <person name="Pohl T."/>
            <person name="Merkel B.J."/>
            <person name="Hornburger P."/>
            <person name="Mueller R.-W."/>
            <person name="Bruemmer F."/>
            <person name="Labrenz M."/>
            <person name="Spormann A.M."/>
            <person name="Op den Camp H."/>
            <person name="Overmann J."/>
            <person name="Amann R."/>
            <person name="Jetten M.S.M."/>
            <person name="Mascher T."/>
            <person name="Medema M.H."/>
            <person name="Devos D.P."/>
            <person name="Kaster A.-K."/>
            <person name="Ovreas L."/>
            <person name="Rohde M."/>
            <person name="Galperin M.Y."/>
            <person name="Jogler C."/>
        </authorList>
    </citation>
    <scope>NUCLEOTIDE SEQUENCE [LARGE SCALE GENOMIC DNA]</scope>
    <source>
        <strain evidence="19 20">CA12</strain>
    </source>
</reference>
<keyword evidence="10" id="KW-0067">ATP-binding</keyword>
<keyword evidence="19" id="KW-0670">Pyruvate</keyword>
<feature type="binding site" evidence="15">
    <location>
        <position position="803"/>
    </location>
    <ligand>
        <name>Mg(2+)</name>
        <dbReference type="ChEBI" id="CHEBI:18420"/>
    </ligand>
</feature>
<feature type="binding site" evidence="14">
    <location>
        <position position="802"/>
    </location>
    <ligand>
        <name>substrate</name>
    </ligand>
</feature>
<sequence>MAEQHVYSFGAGAADGDRTMKNTLGGKGANLAEMSKTGLPVPAGFTITTDVCVHYSKNKGEYPAGVKEQVDAAIRKVEKAMGAEFGSTTNPLLLSCRSGARESMPGMMDTVLNIGLNEKTVDALIKQSGDERFAWDSYRRFVQMYGDVVLGVDRDEQNEDPFETIIDEAREKAGVEYDHELSADQLKEIVAEFKKVVKEQKGRDFPDDPMEQLWGAIGAVFDSWDNDRAVVYRRQYGIPHEWGTATNVQAMVFGNLGNDCATGVGMTRDGADGTPGFNGDYLINAQGEDVVAGIRTPKRIEETFEKDMPAAFKELTEIGERLEAHYKDIQDIEFTVQKGKVWMLQTRNAKRTGFAAVRIAHDLVEEGVIDSKEALNPRRIPADDLNQLLQPIFNTADKKSAQDAGKLLTSGINAGPGAASGKVVLTAETAEAWYNKDNNVNLVLVRKETSPEDLRGMRVAKGILTAQGGASSHAALVSRQMGKACIVGAQELNINYAAKTVSVGGTTLKEGDDISIDGFTGEVFAGLIPTSPSEVMQVLDGELKAEESETYQRYSKIMGWADEHRTLNVRANAESDDAAEAVAFGAEGIGLCRTEHMFFGHLDEIREMILAETAETRQKAVDQLLPFQKEDFTKLFTTLAGKPVTIRLLDPPLHEFLSDRHLEEEPGLDEKLAKIAGVTKEDVHRRVSELHELNPMLGHRGCRLGVVYPEVTRMQATAIFEAAVATKQAGHDVYPEVMIPLVGFKTEFENQAAVVREAAAAVFEKAGVEIPYTVGTMIEIPRAALRADEIAEGAEFFSFGTNDLTQTTLGISRDDYGSFMPQYREMDIVPADPFQTIDQPGVGRLMKIGIEGGRKTRPDLKIGICGEHGGDPKSVMFCHDAGLNYVSCSPRRIPIARLAAAQAAIAAG</sequence>
<dbReference type="Gene3D" id="1.20.80.30">
    <property type="match status" value="1"/>
</dbReference>
<dbReference type="AlphaFoldDB" id="A0A517PDV4"/>
<feature type="binding site" evidence="14">
    <location>
        <position position="800"/>
    </location>
    <ligand>
        <name>substrate</name>
    </ligand>
</feature>
<dbReference type="InterPro" id="IPR036637">
    <property type="entry name" value="Phosphohistidine_dom_sf"/>
</dbReference>
<dbReference type="Gene3D" id="3.50.30.10">
    <property type="entry name" value="Phosphohistidine domain"/>
    <property type="match status" value="1"/>
</dbReference>
<dbReference type="InterPro" id="IPR040442">
    <property type="entry name" value="Pyrv_kinase-like_dom_sf"/>
</dbReference>
<evidence type="ECO:0000256" key="2">
    <source>
        <dbReference type="ARBA" id="ARBA00003144"/>
    </source>
</evidence>
<dbReference type="OrthoDB" id="9765468at2"/>
<evidence type="ECO:0000313" key="19">
    <source>
        <dbReference type="EMBL" id="QDT17547.1"/>
    </source>
</evidence>
<dbReference type="InterPro" id="IPR018274">
    <property type="entry name" value="PEP_util_AS"/>
</dbReference>
<keyword evidence="6" id="KW-0808">Transferase</keyword>
<dbReference type="GO" id="GO:0005524">
    <property type="term" value="F:ATP binding"/>
    <property type="evidence" value="ECO:0007669"/>
    <property type="project" value="UniProtKB-UniRule"/>
</dbReference>
<feature type="domain" description="Pyruvate phosphate dikinase AMP/ATP-binding" evidence="17">
    <location>
        <begin position="312"/>
        <end position="363"/>
    </location>
</feature>
<evidence type="ECO:0000259" key="18">
    <source>
        <dbReference type="Pfam" id="PF02896"/>
    </source>
</evidence>
<evidence type="ECO:0000256" key="3">
    <source>
        <dbReference type="ARBA" id="ARBA00007837"/>
    </source>
</evidence>
<evidence type="ECO:0000256" key="11">
    <source>
        <dbReference type="ARBA" id="ARBA00022842"/>
    </source>
</evidence>
<dbReference type="SUPFAM" id="SSF52009">
    <property type="entry name" value="Phosphohistidine domain"/>
    <property type="match status" value="1"/>
</dbReference>
<feature type="domain" description="Pyruvate phosphate dikinase AMP/ATP-binding" evidence="17">
    <location>
        <begin position="66"/>
        <end position="300"/>
    </location>
</feature>
<keyword evidence="9 19" id="KW-0418">Kinase</keyword>
<keyword evidence="20" id="KW-1185">Reference proteome</keyword>
<dbReference type="Gene3D" id="1.10.189.10">
    <property type="entry name" value="Pyruvate Phosphate Dikinase, domain 2"/>
    <property type="match status" value="1"/>
</dbReference>
<dbReference type="PIRSF" id="PIRSF000853">
    <property type="entry name" value="PPDK"/>
    <property type="match status" value="1"/>
</dbReference>
<dbReference type="EMBL" id="CP036265">
    <property type="protein sequence ID" value="QDT17547.1"/>
    <property type="molecule type" value="Genomic_DNA"/>
</dbReference>
<evidence type="ECO:0000256" key="5">
    <source>
        <dbReference type="ARBA" id="ARBA00020138"/>
    </source>
</evidence>
<dbReference type="GO" id="GO:0046872">
    <property type="term" value="F:metal ion binding"/>
    <property type="evidence" value="ECO:0007669"/>
    <property type="project" value="UniProtKB-UniRule"/>
</dbReference>
<dbReference type="EC" id="2.7.9.1" evidence="4 12"/>
<dbReference type="PANTHER" id="PTHR22931:SF9">
    <property type="entry name" value="PYRUVATE, PHOSPHATE DIKINASE 1, CHLOROPLASTIC"/>
    <property type="match status" value="1"/>
</dbReference>
<protein>
    <recommendedName>
        <fullName evidence="5 12">Pyruvate, phosphate dikinase</fullName>
        <ecNumber evidence="4 12">2.7.9.1</ecNumber>
    </recommendedName>
</protein>
<dbReference type="Pfam" id="PF00391">
    <property type="entry name" value="PEP-utilizers"/>
    <property type="match status" value="1"/>
</dbReference>
<feature type="binding site" evidence="14">
    <location>
        <position position="779"/>
    </location>
    <ligand>
        <name>substrate</name>
    </ligand>
</feature>
<dbReference type="InterPro" id="IPR013815">
    <property type="entry name" value="ATP_grasp_subdomain_1"/>
</dbReference>
<feature type="binding site" evidence="14">
    <location>
        <position position="801"/>
    </location>
    <ligand>
        <name>substrate</name>
    </ligand>
</feature>
<evidence type="ECO:0000256" key="7">
    <source>
        <dbReference type="ARBA" id="ARBA00022723"/>
    </source>
</evidence>
<dbReference type="Proteomes" id="UP000318741">
    <property type="component" value="Chromosome"/>
</dbReference>
<dbReference type="SUPFAM" id="SSF51621">
    <property type="entry name" value="Phosphoenolpyruvate/pyruvate domain"/>
    <property type="match status" value="1"/>
</dbReference>
<dbReference type="Pfam" id="PF01326">
    <property type="entry name" value="PPDK_N"/>
    <property type="match status" value="3"/>
</dbReference>
<evidence type="ECO:0000313" key="20">
    <source>
        <dbReference type="Proteomes" id="UP000318741"/>
    </source>
</evidence>
<dbReference type="Pfam" id="PF02896">
    <property type="entry name" value="PEP-utilizers_C"/>
    <property type="match status" value="1"/>
</dbReference>
<dbReference type="RefSeq" id="WP_145360405.1">
    <property type="nucleotide sequence ID" value="NZ_CP036265.1"/>
</dbReference>
<dbReference type="PANTHER" id="PTHR22931">
    <property type="entry name" value="PHOSPHOENOLPYRUVATE DIKINASE-RELATED"/>
    <property type="match status" value="1"/>
</dbReference>
<dbReference type="InterPro" id="IPR010121">
    <property type="entry name" value="Pyruvate_phosphate_dikinase"/>
</dbReference>
<feature type="active site" description="Tele-phosphohistidine intermediate" evidence="13">
    <location>
        <position position="473"/>
    </location>
</feature>
<feature type="active site" description="Proton donor" evidence="13">
    <location>
        <position position="865"/>
    </location>
</feature>
<evidence type="ECO:0000256" key="9">
    <source>
        <dbReference type="ARBA" id="ARBA00022777"/>
    </source>
</evidence>
<feature type="domain" description="PEP-utilising enzyme C-terminal" evidence="18">
    <location>
        <begin position="552"/>
        <end position="903"/>
    </location>
</feature>
<evidence type="ECO:0000256" key="15">
    <source>
        <dbReference type="PIRSR" id="PIRSR000853-3"/>
    </source>
</evidence>
<dbReference type="NCBIfam" id="TIGR01828">
    <property type="entry name" value="pyru_phos_dikin"/>
    <property type="match status" value="1"/>
</dbReference>
<dbReference type="GO" id="GO:0050242">
    <property type="term" value="F:pyruvate, phosphate dikinase activity"/>
    <property type="evidence" value="ECO:0007669"/>
    <property type="project" value="UniProtKB-UniRule"/>
</dbReference>
<evidence type="ECO:0000256" key="1">
    <source>
        <dbReference type="ARBA" id="ARBA00001946"/>
    </source>
</evidence>